<keyword evidence="1" id="KW-0863">Zinc-finger</keyword>
<dbReference type="Proteomes" id="UP001152523">
    <property type="component" value="Unassembled WGS sequence"/>
</dbReference>
<dbReference type="AlphaFoldDB" id="A0AAV0CE22"/>
<proteinExistence type="predicted"/>
<dbReference type="EMBL" id="CAMAPF010000018">
    <property type="protein sequence ID" value="CAH9070964.1"/>
    <property type="molecule type" value="Genomic_DNA"/>
</dbReference>
<sequence>MAPPSSEDIETSSDHISTEIHIPNSSEPQKPLISINLGNVIKLTPTNFISWQLQIQSILTGYNLDGYLDGSHPCPPATVVTNGVISPNPAYSSWVRQDKLIFGALIGTLTSSVVSLITRAKTTKDAWDTLSSVYAQPSRGHIKQLKSQMRKYTKGSKTITEYMHFLKTAADELALLGKPLDHEDFIDTILNGLDDGYKSIIEAVEGRETCITFTELHEKLINRELKLLQESESSSSPITANVAKGPSFSGSRGRGGRHNPSSGRGSSSGRNSSSGASPRPYLGTCQACRNQGHTARNCPLFRLTSAAGSPSSGWFPQSPPNWPPRDSSSPWQQAPRPAWNAPQAHTVSGAGVLGPAPSPPWIFDSGATHHLTSDLDNLSLHAPYSGTDEVVVGNGSSLPITFTGSGSNHGGTPPTRPS</sequence>
<feature type="compositionally biased region" description="Low complexity" evidence="2">
    <location>
        <begin position="258"/>
        <end position="279"/>
    </location>
</feature>
<keyword evidence="1" id="KW-0479">Metal-binding</keyword>
<dbReference type="GO" id="GO:0003676">
    <property type="term" value="F:nucleic acid binding"/>
    <property type="evidence" value="ECO:0007669"/>
    <property type="project" value="InterPro"/>
</dbReference>
<dbReference type="GO" id="GO:0008270">
    <property type="term" value="F:zinc ion binding"/>
    <property type="evidence" value="ECO:0007669"/>
    <property type="project" value="UniProtKB-KW"/>
</dbReference>
<evidence type="ECO:0000313" key="5">
    <source>
        <dbReference type="Proteomes" id="UP001152523"/>
    </source>
</evidence>
<dbReference type="InterPro" id="IPR001878">
    <property type="entry name" value="Znf_CCHC"/>
</dbReference>
<evidence type="ECO:0000256" key="1">
    <source>
        <dbReference type="PROSITE-ProRule" id="PRU00047"/>
    </source>
</evidence>
<evidence type="ECO:0000259" key="3">
    <source>
        <dbReference type="PROSITE" id="PS50158"/>
    </source>
</evidence>
<dbReference type="PANTHER" id="PTHR47481:SF22">
    <property type="entry name" value="RETROTRANSPOSON GAG DOMAIN-CONTAINING PROTEIN"/>
    <property type="match status" value="1"/>
</dbReference>
<comment type="caution">
    <text evidence="4">The sequence shown here is derived from an EMBL/GenBank/DDBJ whole genome shotgun (WGS) entry which is preliminary data.</text>
</comment>
<evidence type="ECO:0000313" key="4">
    <source>
        <dbReference type="EMBL" id="CAH9070964.1"/>
    </source>
</evidence>
<name>A0AAV0CE22_9ASTE</name>
<reference evidence="4" key="1">
    <citation type="submission" date="2022-07" db="EMBL/GenBank/DDBJ databases">
        <authorList>
            <person name="Macas J."/>
            <person name="Novak P."/>
            <person name="Neumann P."/>
        </authorList>
    </citation>
    <scope>NUCLEOTIDE SEQUENCE</scope>
</reference>
<dbReference type="PROSITE" id="PS50158">
    <property type="entry name" value="ZF_CCHC"/>
    <property type="match status" value="1"/>
</dbReference>
<feature type="domain" description="CCHC-type" evidence="3">
    <location>
        <begin position="285"/>
        <end position="299"/>
    </location>
</feature>
<dbReference type="PANTHER" id="PTHR47481">
    <property type="match status" value="1"/>
</dbReference>
<feature type="region of interest" description="Disordered" evidence="2">
    <location>
        <begin position="309"/>
        <end position="342"/>
    </location>
</feature>
<feature type="region of interest" description="Disordered" evidence="2">
    <location>
        <begin position="230"/>
        <end position="279"/>
    </location>
</feature>
<keyword evidence="5" id="KW-1185">Reference proteome</keyword>
<gene>
    <name evidence="4" type="ORF">CEPIT_LOCUS3672</name>
</gene>
<organism evidence="4 5">
    <name type="scientific">Cuscuta epithymum</name>
    <dbReference type="NCBI Taxonomy" id="186058"/>
    <lineage>
        <taxon>Eukaryota</taxon>
        <taxon>Viridiplantae</taxon>
        <taxon>Streptophyta</taxon>
        <taxon>Embryophyta</taxon>
        <taxon>Tracheophyta</taxon>
        <taxon>Spermatophyta</taxon>
        <taxon>Magnoliopsida</taxon>
        <taxon>eudicotyledons</taxon>
        <taxon>Gunneridae</taxon>
        <taxon>Pentapetalae</taxon>
        <taxon>asterids</taxon>
        <taxon>lamiids</taxon>
        <taxon>Solanales</taxon>
        <taxon>Convolvulaceae</taxon>
        <taxon>Cuscuteae</taxon>
        <taxon>Cuscuta</taxon>
        <taxon>Cuscuta subgen. Cuscuta</taxon>
    </lineage>
</organism>
<accession>A0AAV0CE22</accession>
<keyword evidence="1" id="KW-0862">Zinc</keyword>
<protein>
    <recommendedName>
        <fullName evidence="3">CCHC-type domain-containing protein</fullName>
    </recommendedName>
</protein>
<dbReference type="Pfam" id="PF14223">
    <property type="entry name" value="Retrotran_gag_2"/>
    <property type="match status" value="1"/>
</dbReference>
<evidence type="ECO:0000256" key="2">
    <source>
        <dbReference type="SAM" id="MobiDB-lite"/>
    </source>
</evidence>